<proteinExistence type="predicted"/>
<dbReference type="GO" id="GO:0005930">
    <property type="term" value="C:axoneme"/>
    <property type="evidence" value="ECO:0007669"/>
    <property type="project" value="UniProtKB-SubCell"/>
</dbReference>
<dbReference type="EMBL" id="PGGS01000476">
    <property type="protein sequence ID" value="PNH03680.1"/>
    <property type="molecule type" value="Genomic_DNA"/>
</dbReference>
<evidence type="ECO:0000313" key="2">
    <source>
        <dbReference type="EMBL" id="PNH03680.1"/>
    </source>
</evidence>
<dbReference type="PANTHER" id="PTHR13318:SF190">
    <property type="entry name" value="PARTNER OF PAIRED, ISOFORM B"/>
    <property type="match status" value="1"/>
</dbReference>
<evidence type="ECO:0000256" key="1">
    <source>
        <dbReference type="ARBA" id="ARBA00004430"/>
    </source>
</evidence>
<dbReference type="AlphaFoldDB" id="A0A2J7ZTW6"/>
<reference evidence="2 3" key="1">
    <citation type="journal article" date="2017" name="Mol. Biol. Evol.">
        <title>The 4-celled Tetrabaena socialis nuclear genome reveals the essential components for genetic control of cell number at the origin of multicellularity in the volvocine lineage.</title>
        <authorList>
            <person name="Featherston J."/>
            <person name="Arakaki Y."/>
            <person name="Hanschen E.R."/>
            <person name="Ferris P.J."/>
            <person name="Michod R.E."/>
            <person name="Olson B.J.S.C."/>
            <person name="Nozaki H."/>
            <person name="Durand P.M."/>
        </authorList>
    </citation>
    <scope>NUCLEOTIDE SEQUENCE [LARGE SCALE GENOMIC DNA]</scope>
    <source>
        <strain evidence="2 3">NIES-571</strain>
    </source>
</reference>
<accession>A0A2J7ZTW6</accession>
<dbReference type="SMART" id="SM00367">
    <property type="entry name" value="LRR_CC"/>
    <property type="match status" value="5"/>
</dbReference>
<keyword evidence="2" id="KW-0436">Ligase</keyword>
<organism evidence="2 3">
    <name type="scientific">Tetrabaena socialis</name>
    <dbReference type="NCBI Taxonomy" id="47790"/>
    <lineage>
        <taxon>Eukaryota</taxon>
        <taxon>Viridiplantae</taxon>
        <taxon>Chlorophyta</taxon>
        <taxon>core chlorophytes</taxon>
        <taxon>Chlorophyceae</taxon>
        <taxon>CS clade</taxon>
        <taxon>Chlamydomonadales</taxon>
        <taxon>Tetrabaenaceae</taxon>
        <taxon>Tetrabaena</taxon>
    </lineage>
</organism>
<dbReference type="Gene3D" id="3.80.10.10">
    <property type="entry name" value="Ribonuclease Inhibitor"/>
    <property type="match status" value="3"/>
</dbReference>
<gene>
    <name evidence="2" type="ORF">TSOC_010245</name>
</gene>
<dbReference type="Proteomes" id="UP000236333">
    <property type="component" value="Unassembled WGS sequence"/>
</dbReference>
<dbReference type="PANTHER" id="PTHR13318">
    <property type="entry name" value="PARTNER OF PAIRED, ISOFORM B-RELATED"/>
    <property type="match status" value="1"/>
</dbReference>
<dbReference type="OrthoDB" id="538291at2759"/>
<dbReference type="GO" id="GO:0031146">
    <property type="term" value="P:SCF-dependent proteasomal ubiquitin-dependent protein catabolic process"/>
    <property type="evidence" value="ECO:0007669"/>
    <property type="project" value="TreeGrafter"/>
</dbReference>
<comment type="caution">
    <text evidence="2">The sequence shown here is derived from an EMBL/GenBank/DDBJ whole genome shotgun (WGS) entry which is preliminary data.</text>
</comment>
<dbReference type="InterPro" id="IPR032675">
    <property type="entry name" value="LRR_dom_sf"/>
</dbReference>
<dbReference type="GO" id="GO:0019005">
    <property type="term" value="C:SCF ubiquitin ligase complex"/>
    <property type="evidence" value="ECO:0007669"/>
    <property type="project" value="TreeGrafter"/>
</dbReference>
<dbReference type="InterPro" id="IPR006553">
    <property type="entry name" value="Leu-rich_rpt_Cys-con_subtyp"/>
</dbReference>
<dbReference type="SUPFAM" id="SSF52047">
    <property type="entry name" value="RNI-like"/>
    <property type="match status" value="1"/>
</dbReference>
<keyword evidence="3" id="KW-1185">Reference proteome</keyword>
<dbReference type="SMART" id="SM00368">
    <property type="entry name" value="LRR_RI"/>
    <property type="match status" value="4"/>
</dbReference>
<comment type="subcellular location">
    <subcellularLocation>
        <location evidence="1">Cytoplasm</location>
        <location evidence="1">Cytoskeleton</location>
        <location evidence="1">Cilium axoneme</location>
    </subcellularLocation>
</comment>
<name>A0A2J7ZTW6_9CHLO</name>
<dbReference type="GO" id="GO:0016874">
    <property type="term" value="F:ligase activity"/>
    <property type="evidence" value="ECO:0007669"/>
    <property type="project" value="UniProtKB-KW"/>
</dbReference>
<protein>
    <submittedName>
        <fullName evidence="2">SCF E3 ubiquitin ligase complex F-box protein grrA</fullName>
    </submittedName>
</protein>
<evidence type="ECO:0000313" key="3">
    <source>
        <dbReference type="Proteomes" id="UP000236333"/>
    </source>
</evidence>
<sequence length="442" mass="46891">MSTEGLAAWQNLPFDCCQRIVDAGSRAILHSPDAPDEEELFVATARSIRLVCAAWRDAGASSVVRLRLGGLGPLSASRPLAAVFPELRCLDLSAFGGLRDEGVALLGGCRGLEKLQLAAPGLTAAGLQAVSAMFPVLRCFWLGVAGSDAVTEEGLTAVAAGLPGLMRLELQGCSRLRNERLGPLLGRMGRLRHLDLSNCLNLLDSCLTGLASLSSLASLKMRGCWKVSGEGLGVLAPPALQLRFLDLSECKVTDAGLHQVATLTSLTRLYLARSWDVRAPGLAALSRLTRLAVLDLSQTNTDNTGVAEMSVGLTVSLTDLDLSATLINRHGVCALAAALPRLRRLKLNKCPGLDDDALLHLASLSCLRRLHVRHCRNLSDSAATGLAAALPRLQHFELDGCWAVAMATMDRLYGRPHAEWRRAGDGVDDEGGGWEGEAEGCA</sequence>